<feature type="transmembrane region" description="Helical" evidence="14">
    <location>
        <begin position="140"/>
        <end position="161"/>
    </location>
</feature>
<dbReference type="GO" id="GO:0019722">
    <property type="term" value="P:calcium-mediated signaling"/>
    <property type="evidence" value="ECO:0007669"/>
    <property type="project" value="TreeGrafter"/>
</dbReference>
<dbReference type="InterPro" id="IPR000276">
    <property type="entry name" value="GPCR_Rhodpsn"/>
</dbReference>
<evidence type="ECO:0000256" key="2">
    <source>
        <dbReference type="ARBA" id="ARBA00022475"/>
    </source>
</evidence>
<feature type="transmembrane region" description="Helical" evidence="14">
    <location>
        <begin position="316"/>
        <end position="338"/>
    </location>
</feature>
<feature type="transmembrane region" description="Helical" evidence="14">
    <location>
        <begin position="182"/>
        <end position="211"/>
    </location>
</feature>
<dbReference type="PANTHER" id="PTHR10489">
    <property type="entry name" value="CELL ADHESION MOLECULE"/>
    <property type="match status" value="1"/>
</dbReference>
<protein>
    <recommendedName>
        <fullName evidence="12">Relaxin-3 receptor 1</fullName>
    </recommendedName>
    <alternativeName>
        <fullName evidence="13">Relaxin family peptide receptor 3</fullName>
    </alternativeName>
</protein>
<dbReference type="Pfam" id="PF00001">
    <property type="entry name" value="7tm_1"/>
    <property type="match status" value="1"/>
</dbReference>
<keyword evidence="6 14" id="KW-0472">Membrane</keyword>
<evidence type="ECO:0000256" key="5">
    <source>
        <dbReference type="ARBA" id="ARBA00023040"/>
    </source>
</evidence>
<keyword evidence="4 14" id="KW-1133">Transmembrane helix</keyword>
<dbReference type="PANTHER" id="PTHR10489:SF935">
    <property type="entry name" value="RELAXIN FAMILY PEPTIDE RECEPTOR 3.3A1-RELATED"/>
    <property type="match status" value="1"/>
</dbReference>
<evidence type="ECO:0000256" key="14">
    <source>
        <dbReference type="SAM" id="Phobius"/>
    </source>
</evidence>
<dbReference type="FunFam" id="1.20.1070.10:FF:000216">
    <property type="entry name" value="Relaxin family peptide receptor 3"/>
    <property type="match status" value="1"/>
</dbReference>
<evidence type="ECO:0000256" key="6">
    <source>
        <dbReference type="ARBA" id="ARBA00023136"/>
    </source>
</evidence>
<feature type="transmembrane region" description="Helical" evidence="14">
    <location>
        <begin position="61"/>
        <end position="87"/>
    </location>
</feature>
<gene>
    <name evidence="16" type="primary">LOC107712610</name>
</gene>
<evidence type="ECO:0000256" key="3">
    <source>
        <dbReference type="ARBA" id="ARBA00022692"/>
    </source>
</evidence>
<dbReference type="InterPro" id="IPR017452">
    <property type="entry name" value="GPCR_Rhodpsn_7TM"/>
</dbReference>
<feature type="transmembrane region" description="Helical" evidence="14">
    <location>
        <begin position="274"/>
        <end position="296"/>
    </location>
</feature>
<keyword evidence="2" id="KW-1003">Cell membrane</keyword>
<dbReference type="GO" id="GO:0019957">
    <property type="term" value="F:C-C chemokine binding"/>
    <property type="evidence" value="ECO:0007669"/>
    <property type="project" value="TreeGrafter"/>
</dbReference>
<evidence type="ECO:0000256" key="12">
    <source>
        <dbReference type="ARBA" id="ARBA00069218"/>
    </source>
</evidence>
<dbReference type="PRINTS" id="PR00241">
    <property type="entry name" value="ANGIOTENSINR"/>
</dbReference>
<evidence type="ECO:0000256" key="4">
    <source>
        <dbReference type="ARBA" id="ARBA00022989"/>
    </source>
</evidence>
<name>A0A673GNW6_9TELE</name>
<evidence type="ECO:0000256" key="1">
    <source>
        <dbReference type="ARBA" id="ARBA00004651"/>
    </source>
</evidence>
<dbReference type="Proteomes" id="UP000472270">
    <property type="component" value="Unassembled WGS sequence"/>
</dbReference>
<keyword evidence="10" id="KW-0807">Transducer</keyword>
<evidence type="ECO:0000256" key="13">
    <source>
        <dbReference type="ARBA" id="ARBA00080273"/>
    </source>
</evidence>
<evidence type="ECO:0000313" key="17">
    <source>
        <dbReference type="Proteomes" id="UP000472270"/>
    </source>
</evidence>
<evidence type="ECO:0000256" key="9">
    <source>
        <dbReference type="ARBA" id="ARBA00023180"/>
    </source>
</evidence>
<dbReference type="InterPro" id="IPR050119">
    <property type="entry name" value="CCR1-9-like"/>
</dbReference>
<dbReference type="PROSITE" id="PS50262">
    <property type="entry name" value="G_PROTEIN_RECEP_F1_2"/>
    <property type="match status" value="1"/>
</dbReference>
<feature type="transmembrane region" description="Helical" evidence="14">
    <location>
        <begin position="231"/>
        <end position="253"/>
    </location>
</feature>
<keyword evidence="17" id="KW-1185">Reference proteome</keyword>
<reference evidence="16" key="1">
    <citation type="submission" date="2025-08" db="UniProtKB">
        <authorList>
            <consortium name="Ensembl"/>
        </authorList>
    </citation>
    <scope>IDENTIFICATION</scope>
</reference>
<evidence type="ECO:0000313" key="16">
    <source>
        <dbReference type="Ensembl" id="ENSSRHP00000014995.1"/>
    </source>
</evidence>
<dbReference type="GO" id="GO:0007204">
    <property type="term" value="P:positive regulation of cytosolic calcium ion concentration"/>
    <property type="evidence" value="ECO:0007669"/>
    <property type="project" value="TreeGrafter"/>
</dbReference>
<dbReference type="Ensembl" id="ENSSRHT00000015496.1">
    <property type="protein sequence ID" value="ENSSRHP00000014995.1"/>
    <property type="gene ID" value="ENSSRHG00000008319.1"/>
</dbReference>
<dbReference type="GO" id="GO:0016493">
    <property type="term" value="F:C-C chemokine receptor activity"/>
    <property type="evidence" value="ECO:0007669"/>
    <property type="project" value="TreeGrafter"/>
</dbReference>
<keyword evidence="9" id="KW-0325">Glycoprotein</keyword>
<comment type="subcellular location">
    <subcellularLocation>
        <location evidence="1">Cell membrane</location>
        <topology evidence="1">Multi-pass membrane protein</topology>
    </subcellularLocation>
</comment>
<evidence type="ECO:0000256" key="10">
    <source>
        <dbReference type="ARBA" id="ARBA00023224"/>
    </source>
</evidence>
<keyword evidence="8" id="KW-0675">Receptor</keyword>
<organism evidence="16 17">
    <name type="scientific">Sinocyclocheilus rhinocerous</name>
    <dbReference type="NCBI Taxonomy" id="307959"/>
    <lineage>
        <taxon>Eukaryota</taxon>
        <taxon>Metazoa</taxon>
        <taxon>Chordata</taxon>
        <taxon>Craniata</taxon>
        <taxon>Vertebrata</taxon>
        <taxon>Euteleostomi</taxon>
        <taxon>Actinopterygii</taxon>
        <taxon>Neopterygii</taxon>
        <taxon>Teleostei</taxon>
        <taxon>Ostariophysi</taxon>
        <taxon>Cypriniformes</taxon>
        <taxon>Cyprinidae</taxon>
        <taxon>Cyprininae</taxon>
        <taxon>Sinocyclocheilus</taxon>
    </lineage>
</organism>
<dbReference type="PRINTS" id="PR00237">
    <property type="entry name" value="GPCRRHODOPSN"/>
</dbReference>
<accession>A0A673GNW6</accession>
<dbReference type="GO" id="GO:0009897">
    <property type="term" value="C:external side of plasma membrane"/>
    <property type="evidence" value="ECO:0007669"/>
    <property type="project" value="TreeGrafter"/>
</dbReference>
<feature type="domain" description="G-protein coupled receptors family 1 profile" evidence="15">
    <location>
        <begin position="81"/>
        <end position="336"/>
    </location>
</feature>
<reference evidence="16" key="2">
    <citation type="submission" date="2025-09" db="UniProtKB">
        <authorList>
            <consortium name="Ensembl"/>
        </authorList>
    </citation>
    <scope>IDENTIFICATION</scope>
</reference>
<dbReference type="AlphaFoldDB" id="A0A673GNW6"/>
<proteinExistence type="predicted"/>
<comment type="function">
    <text evidence="11">Receptor for RNL3/relaxin-3. Binding of the ligand inhibit cAMP accumulation.</text>
</comment>
<keyword evidence="5" id="KW-0297">G-protein coupled receptor</keyword>
<dbReference type="InterPro" id="IPR000248">
    <property type="entry name" value="ATII_rcpt"/>
</dbReference>
<evidence type="ECO:0000256" key="8">
    <source>
        <dbReference type="ARBA" id="ARBA00023170"/>
    </source>
</evidence>
<dbReference type="Gene3D" id="1.20.1070.10">
    <property type="entry name" value="Rhodopsin 7-helix transmembrane proteins"/>
    <property type="match status" value="1"/>
</dbReference>
<feature type="transmembrane region" description="Helical" evidence="14">
    <location>
        <begin position="99"/>
        <end position="120"/>
    </location>
</feature>
<evidence type="ECO:0000256" key="7">
    <source>
        <dbReference type="ARBA" id="ARBA00023157"/>
    </source>
</evidence>
<evidence type="ECO:0000256" key="11">
    <source>
        <dbReference type="ARBA" id="ARBA00057416"/>
    </source>
</evidence>
<keyword evidence="3 14" id="KW-0812">Transmembrane</keyword>
<evidence type="ECO:0000259" key="15">
    <source>
        <dbReference type="PROSITE" id="PS50262"/>
    </source>
</evidence>
<dbReference type="GO" id="GO:0060326">
    <property type="term" value="P:cell chemotaxis"/>
    <property type="evidence" value="ECO:0007669"/>
    <property type="project" value="TreeGrafter"/>
</dbReference>
<dbReference type="GO" id="GO:0006955">
    <property type="term" value="P:immune response"/>
    <property type="evidence" value="ECO:0007669"/>
    <property type="project" value="TreeGrafter"/>
</dbReference>
<sequence length="402" mass="45392">MTEFSFLVDSLVHQAPAGEFLSGAMGDILNQSGWGTLNRSLTDLHKFSILEDIDVTADGSLVLRIIISVVYSAVCAVGLVGNLLVFFLMKIRQGRKKSIINFFVINLAVTDFQFVLTLPFWAVDTALDFSWPFGNAMCKIILSVTVMNMYASVFFLTAMSITRYWSVASALKIPSRKKSVSVTWVCAVLWILATVATAPTSIFSTVTVVAGEKLCLLKFPDGQDWLALYHLQKLVIAFILPMFILSVCYLLLLRFIRKRGINTRQRRRSKVAKSVTVVVLSFFICWMPNHAITLWGVLVKLNAVHWDKTYYMVHTYVFPVTVCLAHTNSCLNPVLYCLMRREFRKMLHSFFWRIASPVISKAGKLHGYSRGSNQNLDDAQTGIHLNVIDAQRSQQSRQTTLY</sequence>
<dbReference type="SUPFAM" id="SSF81321">
    <property type="entry name" value="Family A G protein-coupled receptor-like"/>
    <property type="match status" value="1"/>
</dbReference>
<keyword evidence="7" id="KW-1015">Disulfide bond</keyword>